<dbReference type="Pfam" id="PF09799">
    <property type="entry name" value="Transmemb_17"/>
    <property type="match status" value="1"/>
</dbReference>
<dbReference type="PANTHER" id="PTHR13531:SF8">
    <property type="entry name" value="TRANSMEMBRANE PROTEIN 80"/>
    <property type="match status" value="1"/>
</dbReference>
<name>A0A2Y9JZA6_ENHLU</name>
<dbReference type="OrthoDB" id="262535at2759"/>
<feature type="transmembrane region" description="Helical" evidence="8">
    <location>
        <begin position="36"/>
        <end position="58"/>
    </location>
</feature>
<comment type="subcellular location">
    <subcellularLocation>
        <location evidence="1">Cell projection</location>
        <location evidence="1">Cilium</location>
    </subcellularLocation>
    <subcellularLocation>
        <location evidence="2">Membrane</location>
        <topology evidence="2">Multi-pass membrane protein</topology>
    </subcellularLocation>
</comment>
<dbReference type="GO" id="GO:1905515">
    <property type="term" value="P:non-motile cilium assembly"/>
    <property type="evidence" value="ECO:0007669"/>
    <property type="project" value="TreeGrafter"/>
</dbReference>
<sequence length="234" mass="25984">MAQVGTGLDLRPHVLIRFLFPGRASSAVLSSVSLQLLLYLSGAYCALYFLATLLMMMYKSQVFSYPHPYLVLDLTLLLLMGILEVTRLYLGELLEAVECRGPQNSLLPGREPFMTSILYHVLPRADHSASPYNVTKHWLAYSGQLWQRPWESSFHWKPVLRSRRGTHRAESPEIFTSSPSFPSHWPQQSGEGSGVFCRVPNRPAEPGDVGGLPETPQSSSRAMQGPSGSPVSVL</sequence>
<keyword evidence="6" id="KW-0966">Cell projection</keyword>
<protein>
    <submittedName>
        <fullName evidence="10">Transmembrane protein 80 isoform X1</fullName>
    </submittedName>
</protein>
<keyword evidence="4 8" id="KW-1133">Transmembrane helix</keyword>
<keyword evidence="3 8" id="KW-0812">Transmembrane</keyword>
<feature type="compositionally biased region" description="Polar residues" evidence="7">
    <location>
        <begin position="174"/>
        <end position="190"/>
    </location>
</feature>
<evidence type="ECO:0000313" key="9">
    <source>
        <dbReference type="Proteomes" id="UP000248482"/>
    </source>
</evidence>
<keyword evidence="5 8" id="KW-0472">Membrane</keyword>
<evidence type="ECO:0000313" key="10">
    <source>
        <dbReference type="RefSeq" id="XP_022362845.1"/>
    </source>
</evidence>
<dbReference type="GeneID" id="111149840"/>
<accession>A0A2Y9JZA6</accession>
<evidence type="ECO:0000256" key="5">
    <source>
        <dbReference type="ARBA" id="ARBA00023136"/>
    </source>
</evidence>
<dbReference type="KEGG" id="elk:111149840"/>
<feature type="region of interest" description="Disordered" evidence="7">
    <location>
        <begin position="167"/>
        <end position="234"/>
    </location>
</feature>
<evidence type="ECO:0000256" key="3">
    <source>
        <dbReference type="ARBA" id="ARBA00022692"/>
    </source>
</evidence>
<dbReference type="AlphaFoldDB" id="A0A2Y9JZA6"/>
<evidence type="ECO:0000256" key="1">
    <source>
        <dbReference type="ARBA" id="ARBA00004138"/>
    </source>
</evidence>
<evidence type="ECO:0000256" key="2">
    <source>
        <dbReference type="ARBA" id="ARBA00004141"/>
    </source>
</evidence>
<evidence type="ECO:0000256" key="6">
    <source>
        <dbReference type="ARBA" id="ARBA00023273"/>
    </source>
</evidence>
<evidence type="ECO:0000256" key="4">
    <source>
        <dbReference type="ARBA" id="ARBA00022989"/>
    </source>
</evidence>
<dbReference type="GO" id="GO:0035869">
    <property type="term" value="C:ciliary transition zone"/>
    <property type="evidence" value="ECO:0007669"/>
    <property type="project" value="TreeGrafter"/>
</dbReference>
<dbReference type="PANTHER" id="PTHR13531">
    <property type="entry name" value="GEO07735P1-RELATED-RELATED"/>
    <property type="match status" value="1"/>
</dbReference>
<evidence type="ECO:0000256" key="7">
    <source>
        <dbReference type="SAM" id="MobiDB-lite"/>
    </source>
</evidence>
<gene>
    <name evidence="10" type="primary">LOC111149840</name>
</gene>
<dbReference type="GO" id="GO:0016020">
    <property type="term" value="C:membrane"/>
    <property type="evidence" value="ECO:0007669"/>
    <property type="project" value="UniProtKB-SubCell"/>
</dbReference>
<feature type="compositionally biased region" description="Polar residues" evidence="7">
    <location>
        <begin position="215"/>
        <end position="234"/>
    </location>
</feature>
<dbReference type="Proteomes" id="UP000248482">
    <property type="component" value="Unplaced"/>
</dbReference>
<feature type="transmembrane region" description="Helical" evidence="8">
    <location>
        <begin position="70"/>
        <end position="90"/>
    </location>
</feature>
<dbReference type="STRING" id="391180.A0A2Y9JZA6"/>
<dbReference type="InterPro" id="IPR019184">
    <property type="entry name" value="Uncharacterised_TM-17"/>
</dbReference>
<dbReference type="RefSeq" id="XP_022362845.1">
    <property type="nucleotide sequence ID" value="XM_022507137.1"/>
</dbReference>
<organism evidence="9 10">
    <name type="scientific">Enhydra lutris kenyoni</name>
    <name type="common">northern sea otter</name>
    <dbReference type="NCBI Taxonomy" id="391180"/>
    <lineage>
        <taxon>Eukaryota</taxon>
        <taxon>Metazoa</taxon>
        <taxon>Chordata</taxon>
        <taxon>Craniata</taxon>
        <taxon>Vertebrata</taxon>
        <taxon>Euteleostomi</taxon>
        <taxon>Mammalia</taxon>
        <taxon>Eutheria</taxon>
        <taxon>Laurasiatheria</taxon>
        <taxon>Carnivora</taxon>
        <taxon>Caniformia</taxon>
        <taxon>Musteloidea</taxon>
        <taxon>Mustelidae</taxon>
        <taxon>Lutrinae</taxon>
        <taxon>Enhydra</taxon>
    </lineage>
</organism>
<evidence type="ECO:0000256" key="8">
    <source>
        <dbReference type="SAM" id="Phobius"/>
    </source>
</evidence>
<proteinExistence type="predicted"/>
<reference evidence="10" key="1">
    <citation type="submission" date="2025-08" db="UniProtKB">
        <authorList>
            <consortium name="RefSeq"/>
        </authorList>
    </citation>
    <scope>IDENTIFICATION</scope>
    <source>
        <tissue evidence="10">Blood</tissue>
    </source>
</reference>
<keyword evidence="9" id="KW-1185">Reference proteome</keyword>